<evidence type="ECO:0000256" key="5">
    <source>
        <dbReference type="SAM" id="Phobius"/>
    </source>
</evidence>
<dbReference type="KEGG" id="rmar:GBA65_04475"/>
<evidence type="ECO:0000259" key="6">
    <source>
        <dbReference type="Pfam" id="PF04893"/>
    </source>
</evidence>
<feature type="transmembrane region" description="Helical" evidence="5">
    <location>
        <begin position="151"/>
        <end position="169"/>
    </location>
</feature>
<feature type="transmembrane region" description="Helical" evidence="5">
    <location>
        <begin position="128"/>
        <end position="145"/>
    </location>
</feature>
<sequence length="205" mass="22166">MYNPFVSAPSSKNATEFDPGRPVGSFLEVLRGLFFAPKRFFVEFSAEGPLREPILFVLLVSAVSAVVRLALVAVFGVSFGDLDAGDMGASALQALLYVAFSPVLVGLFAAVYLLSLRTFMGNTGDYRQVYRLISYVYGALILLPLPVVNAFAFTYAMLVLVAVGVRYVYRASFLTALLTALVGYVPAALLFLTLTVYVTGLVFGR</sequence>
<dbReference type="AlphaFoldDB" id="A0A6G8PU70"/>
<dbReference type="Proteomes" id="UP000502706">
    <property type="component" value="Chromosome"/>
</dbReference>
<keyword evidence="4 5" id="KW-0472">Membrane</keyword>
<evidence type="ECO:0000313" key="8">
    <source>
        <dbReference type="Proteomes" id="UP000502706"/>
    </source>
</evidence>
<evidence type="ECO:0000256" key="3">
    <source>
        <dbReference type="ARBA" id="ARBA00022989"/>
    </source>
</evidence>
<dbReference type="GO" id="GO:0016020">
    <property type="term" value="C:membrane"/>
    <property type="evidence" value="ECO:0007669"/>
    <property type="project" value="UniProtKB-SubCell"/>
</dbReference>
<evidence type="ECO:0000256" key="2">
    <source>
        <dbReference type="ARBA" id="ARBA00022692"/>
    </source>
</evidence>
<protein>
    <recommendedName>
        <fullName evidence="6">Yip1 domain-containing protein</fullName>
    </recommendedName>
</protein>
<gene>
    <name evidence="7" type="ORF">GBA65_04475</name>
</gene>
<comment type="subcellular location">
    <subcellularLocation>
        <location evidence="1">Membrane</location>
        <topology evidence="1">Multi-pass membrane protein</topology>
    </subcellularLocation>
</comment>
<proteinExistence type="predicted"/>
<dbReference type="EMBL" id="CP045121">
    <property type="protein sequence ID" value="QIN77894.1"/>
    <property type="molecule type" value="Genomic_DNA"/>
</dbReference>
<name>A0A6G8PU70_9ACTN</name>
<dbReference type="InterPro" id="IPR006977">
    <property type="entry name" value="Yip1_dom"/>
</dbReference>
<keyword evidence="3 5" id="KW-1133">Transmembrane helix</keyword>
<keyword evidence="2 5" id="KW-0812">Transmembrane</keyword>
<organism evidence="7 8">
    <name type="scientific">Rubrobacter marinus</name>
    <dbReference type="NCBI Taxonomy" id="2653852"/>
    <lineage>
        <taxon>Bacteria</taxon>
        <taxon>Bacillati</taxon>
        <taxon>Actinomycetota</taxon>
        <taxon>Rubrobacteria</taxon>
        <taxon>Rubrobacterales</taxon>
        <taxon>Rubrobacteraceae</taxon>
        <taxon>Rubrobacter</taxon>
    </lineage>
</organism>
<feature type="transmembrane region" description="Helical" evidence="5">
    <location>
        <begin position="95"/>
        <end position="116"/>
    </location>
</feature>
<evidence type="ECO:0000256" key="4">
    <source>
        <dbReference type="ARBA" id="ARBA00023136"/>
    </source>
</evidence>
<dbReference type="Pfam" id="PF04893">
    <property type="entry name" value="Yip1"/>
    <property type="match status" value="1"/>
</dbReference>
<keyword evidence="8" id="KW-1185">Reference proteome</keyword>
<feature type="transmembrane region" description="Helical" evidence="5">
    <location>
        <begin position="181"/>
        <end position="203"/>
    </location>
</feature>
<evidence type="ECO:0000256" key="1">
    <source>
        <dbReference type="ARBA" id="ARBA00004141"/>
    </source>
</evidence>
<feature type="domain" description="Yip1" evidence="6">
    <location>
        <begin position="32"/>
        <end position="191"/>
    </location>
</feature>
<feature type="transmembrane region" description="Helical" evidence="5">
    <location>
        <begin position="54"/>
        <end position="75"/>
    </location>
</feature>
<reference evidence="7 8" key="1">
    <citation type="submission" date="2019-10" db="EMBL/GenBank/DDBJ databases">
        <title>Rubrobacter sp nov SCSIO 52915 isolated from a deep-sea sediment in the South China Sea.</title>
        <authorList>
            <person name="Chen R.W."/>
        </authorList>
    </citation>
    <scope>NUCLEOTIDE SEQUENCE [LARGE SCALE GENOMIC DNA]</scope>
    <source>
        <strain evidence="7 8">SCSIO 52915</strain>
    </source>
</reference>
<accession>A0A6G8PU70</accession>
<evidence type="ECO:0000313" key="7">
    <source>
        <dbReference type="EMBL" id="QIN77894.1"/>
    </source>
</evidence>